<sequence>MDLLHNLLNTVLLPLTLTVLFLFTPPFLFLKFLWSLKRSIYFENAADKVILITGASSGFGKHVAYGYAKRGVRLALVARREDCLQVVANKARKLGSPEVIVLCADVSKVEECKRFVDEADINFWGSVYSTHYAVPYLRKSKGEIVVIASTGAWLSTPKFSFYNASKAALISFFETLRTEFGLDIGITIVNPGVIESEMTQSDYLLEIQADWFPTETTDGSAKAILDSACNGDMYLTEPSWMKAGFWVKILCPEKNNKLIMLLVNKFELALQEN</sequence>
<dbReference type="GO" id="GO:0005829">
    <property type="term" value="C:cytosol"/>
    <property type="evidence" value="ECO:0007669"/>
    <property type="project" value="TreeGrafter"/>
</dbReference>
<name>A0AAN7J1G7_QUERU</name>
<keyword evidence="6" id="KW-1133">Transmembrane helix</keyword>
<proteinExistence type="inferred from homology"/>
<comment type="subcellular location">
    <subcellularLocation>
        <location evidence="1">Membrane</location>
        <topology evidence="1">Single-pass type II membrane protein</topology>
    </subcellularLocation>
</comment>
<keyword evidence="8" id="KW-1185">Reference proteome</keyword>
<dbReference type="InterPro" id="IPR036291">
    <property type="entry name" value="NAD(P)-bd_dom_sf"/>
</dbReference>
<dbReference type="AlphaFoldDB" id="A0AAN7J1G7"/>
<evidence type="ECO:0000313" key="7">
    <source>
        <dbReference type="EMBL" id="KAK4594235.1"/>
    </source>
</evidence>
<keyword evidence="3" id="KW-0521">NADP</keyword>
<reference evidence="7 8" key="1">
    <citation type="journal article" date="2023" name="G3 (Bethesda)">
        <title>A haplotype-resolved chromosome-scale genome for Quercus rubra L. provides insights into the genetics of adaptive traits for red oak species.</title>
        <authorList>
            <person name="Kapoor B."/>
            <person name="Jenkins J."/>
            <person name="Schmutz J."/>
            <person name="Zhebentyayeva T."/>
            <person name="Kuelheim C."/>
            <person name="Coggeshall M."/>
            <person name="Heim C."/>
            <person name="Lasky J.R."/>
            <person name="Leites L."/>
            <person name="Islam-Faridi N."/>
            <person name="Romero-Severson J."/>
            <person name="DeLeo V.L."/>
            <person name="Lucas S.M."/>
            <person name="Lazic D."/>
            <person name="Gailing O."/>
            <person name="Carlson J."/>
            <person name="Staton M."/>
        </authorList>
    </citation>
    <scope>NUCLEOTIDE SEQUENCE [LARGE SCALE GENOMIC DNA]</scope>
    <source>
        <strain evidence="7">Pseudo-F2</strain>
    </source>
</reference>
<evidence type="ECO:0000256" key="2">
    <source>
        <dbReference type="ARBA" id="ARBA00006484"/>
    </source>
</evidence>
<dbReference type="PANTHER" id="PTHR43391:SF90">
    <property type="entry name" value="11-BETA-HYDROXYSTEROID DEHYDROGENASE-LIKE 4A-RELATED"/>
    <property type="match status" value="1"/>
</dbReference>
<protein>
    <submittedName>
        <fullName evidence="7">Uncharacterized protein</fullName>
    </submittedName>
</protein>
<keyword evidence="6" id="KW-0812">Transmembrane</keyword>
<dbReference type="Proteomes" id="UP001324115">
    <property type="component" value="Unassembled WGS sequence"/>
</dbReference>
<evidence type="ECO:0000256" key="5">
    <source>
        <dbReference type="ARBA" id="ARBA00023002"/>
    </source>
</evidence>
<dbReference type="PANTHER" id="PTHR43391">
    <property type="entry name" value="RETINOL DEHYDROGENASE-RELATED"/>
    <property type="match status" value="1"/>
</dbReference>
<evidence type="ECO:0000256" key="6">
    <source>
        <dbReference type="SAM" id="Phobius"/>
    </source>
</evidence>
<dbReference type="SUPFAM" id="SSF51735">
    <property type="entry name" value="NAD(P)-binding Rossmann-fold domains"/>
    <property type="match status" value="1"/>
</dbReference>
<keyword evidence="5" id="KW-0560">Oxidoreductase</keyword>
<accession>A0AAN7J1G7</accession>
<dbReference type="GO" id="GO:0016491">
    <property type="term" value="F:oxidoreductase activity"/>
    <property type="evidence" value="ECO:0007669"/>
    <property type="project" value="UniProtKB-KW"/>
</dbReference>
<organism evidence="7 8">
    <name type="scientific">Quercus rubra</name>
    <name type="common">Northern red oak</name>
    <name type="synonym">Quercus borealis</name>
    <dbReference type="NCBI Taxonomy" id="3512"/>
    <lineage>
        <taxon>Eukaryota</taxon>
        <taxon>Viridiplantae</taxon>
        <taxon>Streptophyta</taxon>
        <taxon>Embryophyta</taxon>
        <taxon>Tracheophyta</taxon>
        <taxon>Spermatophyta</taxon>
        <taxon>Magnoliopsida</taxon>
        <taxon>eudicotyledons</taxon>
        <taxon>Gunneridae</taxon>
        <taxon>Pentapetalae</taxon>
        <taxon>rosids</taxon>
        <taxon>fabids</taxon>
        <taxon>Fagales</taxon>
        <taxon>Fagaceae</taxon>
        <taxon>Quercus</taxon>
    </lineage>
</organism>
<keyword evidence="4" id="KW-0735">Signal-anchor</keyword>
<dbReference type="EMBL" id="JAXUIC010000004">
    <property type="protein sequence ID" value="KAK4594235.1"/>
    <property type="molecule type" value="Genomic_DNA"/>
</dbReference>
<comment type="similarity">
    <text evidence="2">Belongs to the short-chain dehydrogenases/reductases (SDR) family.</text>
</comment>
<dbReference type="Gene3D" id="3.40.50.720">
    <property type="entry name" value="NAD(P)-binding Rossmann-like Domain"/>
    <property type="match status" value="2"/>
</dbReference>
<dbReference type="GO" id="GO:0016020">
    <property type="term" value="C:membrane"/>
    <property type="evidence" value="ECO:0007669"/>
    <property type="project" value="UniProtKB-SubCell"/>
</dbReference>
<feature type="transmembrane region" description="Helical" evidence="6">
    <location>
        <begin position="12"/>
        <end position="34"/>
    </location>
</feature>
<evidence type="ECO:0000256" key="3">
    <source>
        <dbReference type="ARBA" id="ARBA00022857"/>
    </source>
</evidence>
<evidence type="ECO:0000256" key="4">
    <source>
        <dbReference type="ARBA" id="ARBA00022968"/>
    </source>
</evidence>
<comment type="caution">
    <text evidence="7">The sequence shown here is derived from an EMBL/GenBank/DDBJ whole genome shotgun (WGS) entry which is preliminary data.</text>
</comment>
<dbReference type="Pfam" id="PF00106">
    <property type="entry name" value="adh_short"/>
    <property type="match status" value="2"/>
</dbReference>
<evidence type="ECO:0000313" key="8">
    <source>
        <dbReference type="Proteomes" id="UP001324115"/>
    </source>
</evidence>
<dbReference type="PRINTS" id="PR00081">
    <property type="entry name" value="GDHRDH"/>
</dbReference>
<gene>
    <name evidence="7" type="ORF">RGQ29_018068</name>
</gene>
<evidence type="ECO:0000256" key="1">
    <source>
        <dbReference type="ARBA" id="ARBA00004606"/>
    </source>
</evidence>
<dbReference type="PROSITE" id="PS00061">
    <property type="entry name" value="ADH_SHORT"/>
    <property type="match status" value="1"/>
</dbReference>
<dbReference type="InterPro" id="IPR002347">
    <property type="entry name" value="SDR_fam"/>
</dbReference>
<dbReference type="InterPro" id="IPR020904">
    <property type="entry name" value="Sc_DH/Rdtase_CS"/>
</dbReference>
<keyword evidence="6" id="KW-0472">Membrane</keyword>